<dbReference type="InterPro" id="IPR000212">
    <property type="entry name" value="DNA_helicase_UvrD/REP"/>
</dbReference>
<dbReference type="GO" id="GO:0005524">
    <property type="term" value="F:ATP binding"/>
    <property type="evidence" value="ECO:0007669"/>
    <property type="project" value="UniProtKB-KW"/>
</dbReference>
<dbReference type="InterPro" id="IPR027417">
    <property type="entry name" value="P-loop_NTPase"/>
</dbReference>
<dbReference type="Pfam" id="PF00580">
    <property type="entry name" value="UvrD-helicase"/>
    <property type="match status" value="1"/>
</dbReference>
<evidence type="ECO:0000313" key="8">
    <source>
        <dbReference type="EMBL" id="VVJ18004.1"/>
    </source>
</evidence>
<dbReference type="InterPro" id="IPR027785">
    <property type="entry name" value="UvrD-like_helicase_C"/>
</dbReference>
<evidence type="ECO:0000259" key="6">
    <source>
        <dbReference type="Pfam" id="PF00580"/>
    </source>
</evidence>
<dbReference type="EMBL" id="CABVGP010000001">
    <property type="protein sequence ID" value="VVJ18004.1"/>
    <property type="molecule type" value="Genomic_DNA"/>
</dbReference>
<dbReference type="AlphaFoldDB" id="A0A6I8LK47"/>
<evidence type="ECO:0000259" key="7">
    <source>
        <dbReference type="Pfam" id="PF13538"/>
    </source>
</evidence>
<evidence type="ECO:0000256" key="3">
    <source>
        <dbReference type="ARBA" id="ARBA00022806"/>
    </source>
</evidence>
<protein>
    <submittedName>
        <fullName evidence="8">Uncharacterized protein</fullName>
    </submittedName>
</protein>
<dbReference type="PANTHER" id="PTHR11070:SF45">
    <property type="entry name" value="DNA 3'-5' HELICASE"/>
    <property type="match status" value="1"/>
</dbReference>
<evidence type="ECO:0000256" key="5">
    <source>
        <dbReference type="SAM" id="MobiDB-lite"/>
    </source>
</evidence>
<dbReference type="Pfam" id="PF13538">
    <property type="entry name" value="UvrD_C_2"/>
    <property type="match status" value="1"/>
</dbReference>
<organism evidence="8 9">
    <name type="scientific">Amycolatopsis camponoti</name>
    <dbReference type="NCBI Taxonomy" id="2606593"/>
    <lineage>
        <taxon>Bacteria</taxon>
        <taxon>Bacillati</taxon>
        <taxon>Actinomycetota</taxon>
        <taxon>Actinomycetes</taxon>
        <taxon>Pseudonocardiales</taxon>
        <taxon>Pseudonocardiaceae</taxon>
        <taxon>Amycolatopsis</taxon>
    </lineage>
</organism>
<dbReference type="PANTHER" id="PTHR11070">
    <property type="entry name" value="UVRD / RECB / PCRA DNA HELICASE FAMILY MEMBER"/>
    <property type="match status" value="1"/>
</dbReference>
<feature type="domain" description="UvrD-like helicase C-terminal" evidence="7">
    <location>
        <begin position="612"/>
        <end position="660"/>
    </location>
</feature>
<dbReference type="SUPFAM" id="SSF52540">
    <property type="entry name" value="P-loop containing nucleoside triphosphate hydrolases"/>
    <property type="match status" value="1"/>
</dbReference>
<proteinExistence type="predicted"/>
<keyword evidence="9" id="KW-1185">Reference proteome</keyword>
<keyword evidence="2" id="KW-0378">Hydrolase</keyword>
<keyword evidence="3" id="KW-0347">Helicase</keyword>
<dbReference type="Gene3D" id="3.40.50.300">
    <property type="entry name" value="P-loop containing nucleotide triphosphate hydrolases"/>
    <property type="match status" value="2"/>
</dbReference>
<dbReference type="GO" id="GO:0005829">
    <property type="term" value="C:cytosol"/>
    <property type="evidence" value="ECO:0007669"/>
    <property type="project" value="TreeGrafter"/>
</dbReference>
<reference evidence="8 9" key="1">
    <citation type="submission" date="2019-09" db="EMBL/GenBank/DDBJ databases">
        <authorList>
            <person name="Leyn A S."/>
        </authorList>
    </citation>
    <scope>NUCLEOTIDE SEQUENCE [LARGE SCALE GENOMIC DNA]</scope>
    <source>
        <strain evidence="8">AA231_1</strain>
    </source>
</reference>
<sequence length="684" mass="73263">MTGGDRELETEREYVRSLYARVDALRETAAARSAARQADGDREAEAVWRAEAARLDSVEQGLCFGRLDLDDGRRVYVGRLGLFREDDDEPLLVDWRVPAARPFYTATAAAPHGVRRRRRITTRGRTVVALDDELLAAGEAGDEALVGDAALLAAVTAERTGRMHDVVTTLRAEQDRIIRHEASGVLVVEGGPGTGKTAVALHRVAYLLYTRPHLRTRGVLVVGPSQVFLDYIGQVLPGLGEHSVVTATLADLRPGVEVSRVDPPGTAADKGRAVMAGRLAEAVRARVRTPDDPVGIEFDQQTLRLDPATCARAAAEARRTRLPHNQARLVFQRQVVDVLVRELVEDLEAVVLTETGEAIDGGSPDGRLGEADLRALAAAGVVLGDDSDDGPRSMLDETARAGLKQSLLADPAVQAALDALWPPLTPEQVVADLLGEPAGGWSAADVPLLDEAAALLGHGPAPAVFGHVVVDEAQELSEMDWRMLVRRCPTRSMTVVGDLAQTGNPAGATSWDDVLRPHVRDRWHHERLSVNYRTPAEIMAATADLHPGTTPPRSVRSTGEPPWRVGTTRARLPGVVADLAAAHTTGRLAIITPGPLSEALSPTPHPDLTARVVVLTPEQAKGLEFDAVLIADPAAILAAPLGHHDLYVAMTRATRHLGIVHPGPAPAELLRVPTRARTAPARDR</sequence>
<gene>
    <name evidence="8" type="ORF">AA23TX_03025</name>
</gene>
<name>A0A6I8LK47_9PSEU</name>
<dbReference type="RefSeq" id="WP_230862491.1">
    <property type="nucleotide sequence ID" value="NZ_CABVGP010000001.1"/>
</dbReference>
<dbReference type="InterPro" id="IPR014016">
    <property type="entry name" value="UvrD-like_ATP-bd"/>
</dbReference>
<evidence type="ECO:0000256" key="1">
    <source>
        <dbReference type="ARBA" id="ARBA00022741"/>
    </source>
</evidence>
<evidence type="ECO:0000313" key="9">
    <source>
        <dbReference type="Proteomes" id="UP000399805"/>
    </source>
</evidence>
<accession>A0A6I8LK47</accession>
<dbReference type="Proteomes" id="UP000399805">
    <property type="component" value="Unassembled WGS sequence"/>
</dbReference>
<feature type="domain" description="UvrD-like helicase ATP-binding" evidence="6">
    <location>
        <begin position="171"/>
        <end position="211"/>
    </location>
</feature>
<dbReference type="GO" id="GO:0000725">
    <property type="term" value="P:recombinational repair"/>
    <property type="evidence" value="ECO:0007669"/>
    <property type="project" value="TreeGrafter"/>
</dbReference>
<keyword evidence="1" id="KW-0547">Nucleotide-binding</keyword>
<feature type="region of interest" description="Disordered" evidence="5">
    <location>
        <begin position="544"/>
        <end position="566"/>
    </location>
</feature>
<dbReference type="GO" id="GO:0016787">
    <property type="term" value="F:hydrolase activity"/>
    <property type="evidence" value="ECO:0007669"/>
    <property type="project" value="UniProtKB-KW"/>
</dbReference>
<keyword evidence="4" id="KW-0067">ATP-binding</keyword>
<dbReference type="GO" id="GO:0003677">
    <property type="term" value="F:DNA binding"/>
    <property type="evidence" value="ECO:0007669"/>
    <property type="project" value="InterPro"/>
</dbReference>
<evidence type="ECO:0000256" key="2">
    <source>
        <dbReference type="ARBA" id="ARBA00022801"/>
    </source>
</evidence>
<evidence type="ECO:0000256" key="4">
    <source>
        <dbReference type="ARBA" id="ARBA00022840"/>
    </source>
</evidence>
<dbReference type="GO" id="GO:0043138">
    <property type="term" value="F:3'-5' DNA helicase activity"/>
    <property type="evidence" value="ECO:0007669"/>
    <property type="project" value="TreeGrafter"/>
</dbReference>